<reference evidence="5" key="2">
    <citation type="journal article" date="2023" name="Science">
        <title>Genomic signatures of disease resistance in endangered staghorn corals.</title>
        <authorList>
            <person name="Vollmer S.V."/>
            <person name="Selwyn J.D."/>
            <person name="Despard B.A."/>
            <person name="Roesel C.L."/>
        </authorList>
    </citation>
    <scope>NUCLEOTIDE SEQUENCE</scope>
    <source>
        <strain evidence="5">K2</strain>
    </source>
</reference>
<feature type="coiled-coil region" evidence="3">
    <location>
        <begin position="7"/>
        <end position="41"/>
    </location>
</feature>
<dbReference type="InterPro" id="IPR023368">
    <property type="entry name" value="UPF0066_cons_site"/>
</dbReference>
<dbReference type="Gene3D" id="2.40.30.70">
    <property type="entry name" value="YaeB-like"/>
    <property type="match status" value="1"/>
</dbReference>
<dbReference type="CDD" id="cd09281">
    <property type="entry name" value="UPF0066"/>
    <property type="match status" value="1"/>
</dbReference>
<accession>A0AAD9V6A7</accession>
<dbReference type="Pfam" id="PF01980">
    <property type="entry name" value="TrmO_N"/>
    <property type="match status" value="1"/>
</dbReference>
<gene>
    <name evidence="5" type="ORF">P5673_013753</name>
</gene>
<dbReference type="Gene3D" id="3.30.2310.10">
    <property type="entry name" value="YaeB-like"/>
    <property type="match status" value="1"/>
</dbReference>
<comment type="caution">
    <text evidence="5">The sequence shown here is derived from an EMBL/GenBank/DDBJ whole genome shotgun (WGS) entry which is preliminary data.</text>
</comment>
<dbReference type="EMBL" id="JARQWQ010000027">
    <property type="protein sequence ID" value="KAK2562804.1"/>
    <property type="molecule type" value="Genomic_DNA"/>
</dbReference>
<proteinExistence type="inferred from homology"/>
<dbReference type="AlphaFoldDB" id="A0AAD9V6A7"/>
<keyword evidence="1" id="KW-0949">S-adenosyl-L-methionine</keyword>
<dbReference type="InterPro" id="IPR040372">
    <property type="entry name" value="YaeB-like"/>
</dbReference>
<evidence type="ECO:0000313" key="5">
    <source>
        <dbReference type="EMBL" id="KAK2562804.1"/>
    </source>
</evidence>
<keyword evidence="3" id="KW-0175">Coiled coil</keyword>
<evidence type="ECO:0000256" key="1">
    <source>
        <dbReference type="ARBA" id="ARBA00022691"/>
    </source>
</evidence>
<dbReference type="InterPro" id="IPR023370">
    <property type="entry name" value="TrmO-like_N"/>
</dbReference>
<evidence type="ECO:0000256" key="2">
    <source>
        <dbReference type="ARBA" id="ARBA00033753"/>
    </source>
</evidence>
<dbReference type="PANTHER" id="PTHR12818:SF0">
    <property type="entry name" value="TRNA (ADENINE(37)-N6)-METHYLTRANSFERASE"/>
    <property type="match status" value="1"/>
</dbReference>
<dbReference type="PROSITE" id="PS51668">
    <property type="entry name" value="TSAA_2"/>
    <property type="match status" value="1"/>
</dbReference>
<keyword evidence="6" id="KW-1185">Reference proteome</keyword>
<dbReference type="PROSITE" id="PS01318">
    <property type="entry name" value="TSAA_1"/>
    <property type="match status" value="1"/>
</dbReference>
<comment type="similarity">
    <text evidence="2">Belongs to the tRNA methyltransferase O family.</text>
</comment>
<reference evidence="5" key="1">
    <citation type="journal article" date="2023" name="G3 (Bethesda)">
        <title>Whole genome assembly and annotation of the endangered Caribbean coral Acropora cervicornis.</title>
        <authorList>
            <person name="Selwyn J.D."/>
            <person name="Vollmer S.V."/>
        </authorList>
    </citation>
    <scope>NUCLEOTIDE SEQUENCE</scope>
    <source>
        <strain evidence="5">K2</strain>
    </source>
</reference>
<dbReference type="InterPro" id="IPR036414">
    <property type="entry name" value="YaeB_N_sf"/>
</dbReference>
<dbReference type="PANTHER" id="PTHR12818">
    <property type="entry name" value="TRNA (ADENINE(37)-N6)-METHYLTRANSFERASE"/>
    <property type="match status" value="1"/>
</dbReference>
<dbReference type="SUPFAM" id="SSF118196">
    <property type="entry name" value="YaeB-like"/>
    <property type="match status" value="2"/>
</dbReference>
<organism evidence="5 6">
    <name type="scientific">Acropora cervicornis</name>
    <name type="common">Staghorn coral</name>
    <dbReference type="NCBI Taxonomy" id="6130"/>
    <lineage>
        <taxon>Eukaryota</taxon>
        <taxon>Metazoa</taxon>
        <taxon>Cnidaria</taxon>
        <taxon>Anthozoa</taxon>
        <taxon>Hexacorallia</taxon>
        <taxon>Scleractinia</taxon>
        <taxon>Astrocoeniina</taxon>
        <taxon>Acroporidae</taxon>
        <taxon>Acropora</taxon>
    </lineage>
</organism>
<protein>
    <submittedName>
        <fullName evidence="5">tRNA (Adenine(37)-N6)-methyltransferase</fullName>
    </submittedName>
</protein>
<dbReference type="Proteomes" id="UP001249851">
    <property type="component" value="Unassembled WGS sequence"/>
</dbReference>
<feature type="domain" description="TsaA-like" evidence="4">
    <location>
        <begin position="69"/>
        <end position="190"/>
    </location>
</feature>
<dbReference type="InterPro" id="IPR036413">
    <property type="entry name" value="YaeB-like_sf"/>
</dbReference>
<evidence type="ECO:0000259" key="4">
    <source>
        <dbReference type="PROSITE" id="PS51668"/>
    </source>
</evidence>
<sequence length="484" mass="54448">MADESTVDVLERNIYVARKELNNLRREVNSLKRMFIQKIKEVKGFVERESQDLTLLTTDKKHTHHKNTIQQSGENCGTLGLEMKPIGKEWDSQAAQHLSHIKGKFEIIFHFHKNTNKSVKAKVKPPRLDGAKVGVFASRSPHRPNPIGLTLAKLNGIIGNTLLLSGIDLLHGTPVLDIKPYVPDYDEAPEIGCKDNLDRDIRKEHFENEVISSLKFQGNGDDRCLANSVDVKPVNRTNDSRNLSRLEPKTQTSCVSVAEWIHKPPIRELNVTFCTKALEQIDLFHGTMLDRDTDDVVDTACKYGASSEMASGMKVDNSADGEPEGSSENRVAGYFTCRCHTLLKSVFGESDKETVKIVHEGEKARNPQSFELDTSVGSGSSIKSVKVCDDLKLERFTSLSPCKELQMSGKCIYQLQMFSSSDEAKRAIIDVLKADPRSVYRRNHCQGQLYRFSIDSMNVTCKFYDFTAEVLQVEPVYYRKVNAD</sequence>
<evidence type="ECO:0000313" key="6">
    <source>
        <dbReference type="Proteomes" id="UP001249851"/>
    </source>
</evidence>
<name>A0AAD9V6A7_ACRCE</name>
<evidence type="ECO:0000256" key="3">
    <source>
        <dbReference type="SAM" id="Coils"/>
    </source>
</evidence>